<comment type="caution">
    <text evidence="2">The sequence shown here is derived from an EMBL/GenBank/DDBJ whole genome shotgun (WGS) entry which is preliminary data.</text>
</comment>
<evidence type="ECO:0000313" key="3">
    <source>
        <dbReference type="Proteomes" id="UP000310066"/>
    </source>
</evidence>
<dbReference type="Pfam" id="PF00106">
    <property type="entry name" value="adh_short"/>
    <property type="match status" value="1"/>
</dbReference>
<reference evidence="2 3" key="1">
    <citation type="submission" date="2017-03" db="EMBL/GenBank/DDBJ databases">
        <title>Genomes of endolithic fungi from Antarctica.</title>
        <authorList>
            <person name="Coleine C."/>
            <person name="Masonjones S."/>
            <person name="Stajich J.E."/>
        </authorList>
    </citation>
    <scope>NUCLEOTIDE SEQUENCE [LARGE SCALE GENOMIC DNA]</scope>
    <source>
        <strain evidence="2 3">CCFEE 5311</strain>
    </source>
</reference>
<dbReference type="GO" id="GO:0016491">
    <property type="term" value="F:oxidoreductase activity"/>
    <property type="evidence" value="ECO:0007669"/>
    <property type="project" value="UniProtKB-KW"/>
</dbReference>
<dbReference type="AlphaFoldDB" id="A0A4U0VEZ0"/>
<evidence type="ECO:0000313" key="2">
    <source>
        <dbReference type="EMBL" id="TKA47272.1"/>
    </source>
</evidence>
<name>A0A4U0VEZ0_9PEZI</name>
<dbReference type="STRING" id="329885.A0A4U0VEZ0"/>
<protein>
    <recommendedName>
        <fullName evidence="4">Ketoreductase (KR) domain-containing protein</fullName>
    </recommendedName>
</protein>
<dbReference type="Proteomes" id="UP000310066">
    <property type="component" value="Unassembled WGS sequence"/>
</dbReference>
<proteinExistence type="predicted"/>
<dbReference type="PANTHER" id="PTHR47534">
    <property type="entry name" value="YALI0E05731P"/>
    <property type="match status" value="1"/>
</dbReference>
<sequence>MVPYPAILASNSRIPTALPPGLVAVFVGATSGIGEYTLRALAKHAKAPRIYFVGRSQEAGDRIAAECKALNPDGEFIFMKSDVSLMRNVDTACQEIKGKEKAINLVCLSQGTLYNTDGNSPASNAQHNNKRQRLIEQSTVTDEGLRTPIALTYYSRMRFLTNLSPLLQTAPGLRRVLSIFAGGKEGPVDLSNLRLDHGSNPLALRGQMAAMMTFGLETLAARAPTVGFVHSYPGPVRSGIARDRNWVTFVLRNLFLVLGPFIYVPEEESGERHCFVATSGMFAAAGGGKGGEGAGVGLGEGGVVAKGADGRLGSGVYTTDSKCEASGEKVDAVLEKMRKEGVPQKVWEHTEAEFVRMVGTASM</sequence>
<gene>
    <name evidence="2" type="ORF">B0A54_02750</name>
</gene>
<dbReference type="Gene3D" id="3.40.50.720">
    <property type="entry name" value="NAD(P)-binding Rossmann-like Domain"/>
    <property type="match status" value="1"/>
</dbReference>
<dbReference type="OrthoDB" id="2898509at2759"/>
<dbReference type="InterPro" id="IPR002347">
    <property type="entry name" value="SDR_fam"/>
</dbReference>
<dbReference type="InterPro" id="IPR052228">
    <property type="entry name" value="Sec_Metab_Biosynth_Oxidored"/>
</dbReference>
<evidence type="ECO:0008006" key="4">
    <source>
        <dbReference type="Google" id="ProtNLM"/>
    </source>
</evidence>
<accession>A0A4U0VEZ0</accession>
<organism evidence="2 3">
    <name type="scientific">Friedmanniomyces endolithicus</name>
    <dbReference type="NCBI Taxonomy" id="329885"/>
    <lineage>
        <taxon>Eukaryota</taxon>
        <taxon>Fungi</taxon>
        <taxon>Dikarya</taxon>
        <taxon>Ascomycota</taxon>
        <taxon>Pezizomycotina</taxon>
        <taxon>Dothideomycetes</taxon>
        <taxon>Dothideomycetidae</taxon>
        <taxon>Mycosphaerellales</taxon>
        <taxon>Teratosphaeriaceae</taxon>
        <taxon>Friedmanniomyces</taxon>
    </lineage>
</organism>
<dbReference type="SUPFAM" id="SSF51735">
    <property type="entry name" value="NAD(P)-binding Rossmann-fold domains"/>
    <property type="match status" value="1"/>
</dbReference>
<dbReference type="InterPro" id="IPR036291">
    <property type="entry name" value="NAD(P)-bd_dom_sf"/>
</dbReference>
<evidence type="ECO:0000256" key="1">
    <source>
        <dbReference type="ARBA" id="ARBA00023002"/>
    </source>
</evidence>
<dbReference type="EMBL" id="NAJP01000006">
    <property type="protein sequence ID" value="TKA47272.1"/>
    <property type="molecule type" value="Genomic_DNA"/>
</dbReference>
<keyword evidence="1" id="KW-0560">Oxidoreductase</keyword>
<dbReference type="PANTHER" id="PTHR47534:SF3">
    <property type="entry name" value="ALCOHOL DEHYDROGENASE-LIKE C-TERMINAL DOMAIN-CONTAINING PROTEIN"/>
    <property type="match status" value="1"/>
</dbReference>